<comment type="subcellular location">
    <subcellularLocation>
        <location evidence="1">Golgi apparatus membrane</location>
    </subcellularLocation>
</comment>
<dbReference type="Gene3D" id="1.20.120.730">
    <property type="entry name" value="Sec23/Sec24 helical domain"/>
    <property type="match status" value="1"/>
</dbReference>
<sequence>MEAVNQQFENVSLNEQQPQHVVSGKRKKPARAHHTFEQPTVQQPQFGGNNFVNPQGSSIIGNGGIINNGMPLNNNNNNTTNPVSSSSSINLTSPTANPSAYNASYQQQQTMSNSLGEQRLNDQKVYNDTTFDTSRNSILPMKTTQFYSVDSGSCDPRIMSLTMYNIPESESLRNCTKLPIGLNLQPFAPTLQLNSAEYLQRQQKKNDQTNLGEDEFNIDSVKETGISDENDTFEEGKLQVHFNKIDKDVGVIRCPRCRGYNNHNFQFSPDNQLLTCNLCKIQSKNPLTSTMSINSVMNMNNVNISPINGGVLDFEAPSEYNYIQGEESKPLHYVFLIDITTFANMNNSSITVIDAVQNSVELIASKQPNCKIAILGYDRNLHFFKLSPELNKAKEYIVGDLYGDTRDRGNENGSVFIPFHKGLFVKPAESMHVINDCLSQLKDHALNNKYMHLGDLCFGPAVETCLMMLKENSNGGKILASMNTLPVYSRGALRLRKDDNFQKDMKFGDHDYYRTIGNRLLKESCSIDLFLTTAAFVDLCNIGYLALNTGGKIHYYPHFQQSKDDFKVASDYLTSISSIIGYQCALKIRVNTGLRVDSYYNQSSVFERVEPQFPVMTTKTNVSVLFKHDGVIKEKDVHFQAALLYTDLNGKRMIRVINNSAAVTNSISEVYKFVDQENVADIIVKGSCVSLRYQATDYQLIRTNINNKLSEIMTQYKTTTNSNLATTSLVVIPDSLRYLPIYLLAFEKSLLMTQTKQSTRGNERVMSYFDFLTLPLNELVLKIYPQVIPIHVAMTDSDLTFHDPYTNLLTFETIETLSVNNSLKSLVNGGLYLIFNGSEVWLSFNQNTNALLLKDLLDYDFTPANPLILPSGIFPVTDREINTKCRNLLKYWAKKTCQYNDFLKISVLYPHQQTNNTLLMSLEQYNNILRYQIMFDDQSFDNTEPIEQYLSNMNMIVSKKIQKKEYVSVGSSQTKAEEATFAQKYMHF</sequence>
<dbReference type="GO" id="GO:0006886">
    <property type="term" value="P:intracellular protein transport"/>
    <property type="evidence" value="ECO:0007669"/>
    <property type="project" value="InterPro"/>
</dbReference>
<evidence type="ECO:0000256" key="2">
    <source>
        <dbReference type="ARBA" id="ARBA00008334"/>
    </source>
</evidence>
<dbReference type="PANTHER" id="PTHR13803">
    <property type="entry name" value="SEC24-RELATED PROTEIN"/>
    <property type="match status" value="1"/>
</dbReference>
<evidence type="ECO:0000259" key="8">
    <source>
        <dbReference type="Pfam" id="PF04811"/>
    </source>
</evidence>
<feature type="compositionally biased region" description="Low complexity" evidence="6">
    <location>
        <begin position="73"/>
        <end position="95"/>
    </location>
</feature>
<dbReference type="PANTHER" id="PTHR13803:SF4">
    <property type="entry name" value="SECRETORY 24CD, ISOFORM C"/>
    <property type="match status" value="1"/>
</dbReference>
<feature type="domain" description="Zinc finger Sec23/Sec24-type" evidence="7">
    <location>
        <begin position="252"/>
        <end position="284"/>
    </location>
</feature>
<dbReference type="Pfam" id="PF04811">
    <property type="entry name" value="Sec23_trunk"/>
    <property type="match status" value="1"/>
</dbReference>
<keyword evidence="3" id="KW-0813">Transport</keyword>
<feature type="domain" description="Sec23/Sec24 helical" evidence="9">
    <location>
        <begin position="675"/>
        <end position="780"/>
    </location>
</feature>
<comment type="similarity">
    <text evidence="2">Belongs to the SEC23/SEC24 family. SEC24 subfamily.</text>
</comment>
<name>A0A1B7TCK9_9ASCO</name>
<evidence type="ECO:0000256" key="3">
    <source>
        <dbReference type="ARBA" id="ARBA00022448"/>
    </source>
</evidence>
<feature type="domain" description="Sec23/Sec24 beta-sandwich" evidence="10">
    <location>
        <begin position="581"/>
        <end position="664"/>
    </location>
</feature>
<dbReference type="Pfam" id="PF08033">
    <property type="entry name" value="Sec23_BS"/>
    <property type="match status" value="1"/>
</dbReference>
<dbReference type="GO" id="GO:0030127">
    <property type="term" value="C:COPII vesicle coat"/>
    <property type="evidence" value="ECO:0007669"/>
    <property type="project" value="InterPro"/>
</dbReference>
<evidence type="ECO:0000256" key="4">
    <source>
        <dbReference type="ARBA" id="ARBA00022927"/>
    </source>
</evidence>
<dbReference type="GO" id="GO:0008270">
    <property type="term" value="F:zinc ion binding"/>
    <property type="evidence" value="ECO:0007669"/>
    <property type="project" value="InterPro"/>
</dbReference>
<dbReference type="SUPFAM" id="SSF82919">
    <property type="entry name" value="Zn-finger domain of Sec23/24"/>
    <property type="match status" value="1"/>
</dbReference>
<dbReference type="Gene3D" id="2.30.30.380">
    <property type="entry name" value="Zn-finger domain of Sec23/24"/>
    <property type="match status" value="1"/>
</dbReference>
<dbReference type="InterPro" id="IPR006895">
    <property type="entry name" value="Znf_Sec23_Sec24"/>
</dbReference>
<dbReference type="OrthoDB" id="49016at2759"/>
<comment type="caution">
    <text evidence="11">The sequence shown here is derived from an EMBL/GenBank/DDBJ whole genome shotgun (WGS) entry which is preliminary data.</text>
</comment>
<dbReference type="InterPro" id="IPR006896">
    <property type="entry name" value="Sec23/24_trunk_dom"/>
</dbReference>
<dbReference type="GO" id="GO:0090110">
    <property type="term" value="P:COPII-coated vesicle cargo loading"/>
    <property type="evidence" value="ECO:0007669"/>
    <property type="project" value="TreeGrafter"/>
</dbReference>
<evidence type="ECO:0000313" key="12">
    <source>
        <dbReference type="Proteomes" id="UP000092321"/>
    </source>
</evidence>
<dbReference type="InterPro" id="IPR012990">
    <property type="entry name" value="Beta-sandwich_Sec23_24"/>
</dbReference>
<dbReference type="Gene3D" id="3.40.20.10">
    <property type="entry name" value="Severin"/>
    <property type="match status" value="1"/>
</dbReference>
<dbReference type="InterPro" id="IPR036180">
    <property type="entry name" value="Gelsolin-like_dom_sf"/>
</dbReference>
<dbReference type="SUPFAM" id="SSF82754">
    <property type="entry name" value="C-terminal, gelsolin-like domain of Sec23/24"/>
    <property type="match status" value="1"/>
</dbReference>
<feature type="domain" description="Sec23/Sec24 trunk" evidence="8">
    <location>
        <begin position="329"/>
        <end position="573"/>
    </location>
</feature>
<dbReference type="EMBL" id="LXPE01000017">
    <property type="protein sequence ID" value="OBA26451.1"/>
    <property type="molecule type" value="Genomic_DNA"/>
</dbReference>
<dbReference type="InterPro" id="IPR036465">
    <property type="entry name" value="vWFA_dom_sf"/>
</dbReference>
<feature type="compositionally biased region" description="Polar residues" evidence="6">
    <location>
        <begin position="1"/>
        <end position="20"/>
    </location>
</feature>
<dbReference type="InterPro" id="IPR036174">
    <property type="entry name" value="Znf_Sec23_Sec24_sf"/>
</dbReference>
<evidence type="ECO:0000313" key="11">
    <source>
        <dbReference type="EMBL" id="OBA26451.1"/>
    </source>
</evidence>
<proteinExistence type="inferred from homology"/>
<dbReference type="GO" id="GO:0070971">
    <property type="term" value="C:endoplasmic reticulum exit site"/>
    <property type="evidence" value="ECO:0007669"/>
    <property type="project" value="TreeGrafter"/>
</dbReference>
<keyword evidence="12" id="KW-1185">Reference proteome</keyword>
<feature type="region of interest" description="Disordered" evidence="6">
    <location>
        <begin position="73"/>
        <end position="98"/>
    </location>
</feature>
<dbReference type="Pfam" id="PF04815">
    <property type="entry name" value="Sec23_helical"/>
    <property type="match status" value="1"/>
</dbReference>
<evidence type="ECO:0000259" key="10">
    <source>
        <dbReference type="Pfam" id="PF08033"/>
    </source>
</evidence>
<dbReference type="Gene3D" id="3.40.50.410">
    <property type="entry name" value="von Willebrand factor, type A domain"/>
    <property type="match status" value="1"/>
</dbReference>
<reference evidence="12" key="1">
    <citation type="journal article" date="2016" name="Proc. Natl. Acad. Sci. U.S.A.">
        <title>Comparative genomics of biotechnologically important yeasts.</title>
        <authorList>
            <person name="Riley R."/>
            <person name="Haridas S."/>
            <person name="Wolfe K.H."/>
            <person name="Lopes M.R."/>
            <person name="Hittinger C.T."/>
            <person name="Goeker M."/>
            <person name="Salamov A.A."/>
            <person name="Wisecaver J.H."/>
            <person name="Long T.M."/>
            <person name="Calvey C.H."/>
            <person name="Aerts A.L."/>
            <person name="Barry K.W."/>
            <person name="Choi C."/>
            <person name="Clum A."/>
            <person name="Coughlan A.Y."/>
            <person name="Deshpande S."/>
            <person name="Douglass A.P."/>
            <person name="Hanson S.J."/>
            <person name="Klenk H.-P."/>
            <person name="LaButti K.M."/>
            <person name="Lapidus A."/>
            <person name="Lindquist E.A."/>
            <person name="Lipzen A.M."/>
            <person name="Meier-Kolthoff J.P."/>
            <person name="Ohm R.A."/>
            <person name="Otillar R.P."/>
            <person name="Pangilinan J.L."/>
            <person name="Peng Y."/>
            <person name="Rokas A."/>
            <person name="Rosa C.A."/>
            <person name="Scheuner C."/>
            <person name="Sibirny A.A."/>
            <person name="Slot J.C."/>
            <person name="Stielow J.B."/>
            <person name="Sun H."/>
            <person name="Kurtzman C.P."/>
            <person name="Blackwell M."/>
            <person name="Grigoriev I.V."/>
            <person name="Jeffries T.W."/>
        </authorList>
    </citation>
    <scope>NUCLEOTIDE SEQUENCE [LARGE SCALE GENOMIC DNA]</scope>
    <source>
        <strain evidence="12">NRRL Y-1626</strain>
    </source>
</reference>
<keyword evidence="4" id="KW-0653">Protein transport</keyword>
<dbReference type="InterPro" id="IPR006900">
    <property type="entry name" value="Sec23/24_helical_dom"/>
</dbReference>
<keyword evidence="5" id="KW-0333">Golgi apparatus</keyword>
<dbReference type="GO" id="GO:0000139">
    <property type="term" value="C:Golgi membrane"/>
    <property type="evidence" value="ECO:0007669"/>
    <property type="project" value="UniProtKB-SubCell"/>
</dbReference>
<dbReference type="AlphaFoldDB" id="A0A1B7TCK9"/>
<dbReference type="InterPro" id="IPR029006">
    <property type="entry name" value="ADF-H/Gelsolin-like_dom_sf"/>
</dbReference>
<evidence type="ECO:0000259" key="7">
    <source>
        <dbReference type="Pfam" id="PF04810"/>
    </source>
</evidence>
<dbReference type="Gene3D" id="2.60.40.1670">
    <property type="entry name" value="beta-sandwich domain of Sec23/24"/>
    <property type="match status" value="2"/>
</dbReference>
<feature type="region of interest" description="Disordered" evidence="6">
    <location>
        <begin position="1"/>
        <end position="33"/>
    </location>
</feature>
<dbReference type="Proteomes" id="UP000092321">
    <property type="component" value="Unassembled WGS sequence"/>
</dbReference>
<gene>
    <name evidence="11" type="ORF">HANVADRAFT_53061</name>
</gene>
<evidence type="ECO:0000256" key="1">
    <source>
        <dbReference type="ARBA" id="ARBA00004394"/>
    </source>
</evidence>
<dbReference type="SUPFAM" id="SSF81995">
    <property type="entry name" value="beta-sandwich domain of Sec23/24"/>
    <property type="match status" value="1"/>
</dbReference>
<dbReference type="SUPFAM" id="SSF81811">
    <property type="entry name" value="Helical domain of Sec23/24"/>
    <property type="match status" value="1"/>
</dbReference>
<organism evidence="11 12">
    <name type="scientific">Hanseniaspora valbyensis NRRL Y-1626</name>
    <dbReference type="NCBI Taxonomy" id="766949"/>
    <lineage>
        <taxon>Eukaryota</taxon>
        <taxon>Fungi</taxon>
        <taxon>Dikarya</taxon>
        <taxon>Ascomycota</taxon>
        <taxon>Saccharomycotina</taxon>
        <taxon>Saccharomycetes</taxon>
        <taxon>Saccharomycodales</taxon>
        <taxon>Saccharomycodaceae</taxon>
        <taxon>Hanseniaspora</taxon>
    </lineage>
</organism>
<dbReference type="SUPFAM" id="SSF53300">
    <property type="entry name" value="vWA-like"/>
    <property type="match status" value="1"/>
</dbReference>
<accession>A0A1B7TCK9</accession>
<dbReference type="InterPro" id="IPR050550">
    <property type="entry name" value="SEC23_SEC24_subfamily"/>
</dbReference>
<feature type="compositionally biased region" description="Basic residues" evidence="6">
    <location>
        <begin position="23"/>
        <end position="33"/>
    </location>
</feature>
<evidence type="ECO:0000259" key="9">
    <source>
        <dbReference type="Pfam" id="PF04815"/>
    </source>
</evidence>
<dbReference type="GO" id="GO:0000149">
    <property type="term" value="F:SNARE binding"/>
    <property type="evidence" value="ECO:0007669"/>
    <property type="project" value="TreeGrafter"/>
</dbReference>
<dbReference type="InterPro" id="IPR036175">
    <property type="entry name" value="Sec23/24_helical_dom_sf"/>
</dbReference>
<protein>
    <submittedName>
        <fullName evidence="11">Beta-sandwich domain of Sec23/24</fullName>
    </submittedName>
</protein>
<dbReference type="Pfam" id="PF04810">
    <property type="entry name" value="zf-Sec23_Sec24"/>
    <property type="match status" value="1"/>
</dbReference>
<evidence type="ECO:0000256" key="6">
    <source>
        <dbReference type="SAM" id="MobiDB-lite"/>
    </source>
</evidence>
<evidence type="ECO:0000256" key="5">
    <source>
        <dbReference type="ARBA" id="ARBA00023034"/>
    </source>
</evidence>